<dbReference type="WBParaSite" id="SMUV_0000717101-mRNA-1">
    <property type="protein sequence ID" value="SMUV_0000717101-mRNA-1"/>
    <property type="gene ID" value="SMUV_0000717101"/>
</dbReference>
<dbReference type="InterPro" id="IPR010448">
    <property type="entry name" value="Torsin"/>
</dbReference>
<dbReference type="InterPro" id="IPR001270">
    <property type="entry name" value="ClpA/B"/>
</dbReference>
<dbReference type="Pfam" id="PF06309">
    <property type="entry name" value="Torsin"/>
    <property type="match status" value="1"/>
</dbReference>
<evidence type="ECO:0000256" key="7">
    <source>
        <dbReference type="ARBA" id="ARBA00023180"/>
    </source>
</evidence>
<evidence type="ECO:0000256" key="1">
    <source>
        <dbReference type="ARBA" id="ARBA00004319"/>
    </source>
</evidence>
<dbReference type="InterPro" id="IPR017378">
    <property type="entry name" value="Torsin_1/2"/>
</dbReference>
<reference evidence="11" key="1">
    <citation type="submission" date="2017-02" db="UniProtKB">
        <authorList>
            <consortium name="WormBaseParasite"/>
        </authorList>
    </citation>
    <scope>IDENTIFICATION</scope>
</reference>
<keyword evidence="10" id="KW-1185">Reference proteome</keyword>
<dbReference type="GO" id="GO:0005524">
    <property type="term" value="F:ATP binding"/>
    <property type="evidence" value="ECO:0007669"/>
    <property type="project" value="UniProtKB-KW"/>
</dbReference>
<dbReference type="InterPro" id="IPR049337">
    <property type="entry name" value="TOR1A_C"/>
</dbReference>
<evidence type="ECO:0000256" key="6">
    <source>
        <dbReference type="ARBA" id="ARBA00022840"/>
    </source>
</evidence>
<keyword evidence="6 8" id="KW-0067">ATP-binding</keyword>
<evidence type="ECO:0000256" key="8">
    <source>
        <dbReference type="PIRSR" id="PIRSR038079-1"/>
    </source>
</evidence>
<dbReference type="GO" id="GO:0016887">
    <property type="term" value="F:ATP hydrolysis activity"/>
    <property type="evidence" value="ECO:0007669"/>
    <property type="project" value="InterPro"/>
</dbReference>
<dbReference type="FunFam" id="3.40.50.300:FF:002276">
    <property type="entry name" value="Torsin, putative"/>
    <property type="match status" value="1"/>
</dbReference>
<dbReference type="Proteomes" id="UP000046393">
    <property type="component" value="Unplaced"/>
</dbReference>
<keyword evidence="4 8" id="KW-0547">Nucleotide-binding</keyword>
<evidence type="ECO:0000256" key="4">
    <source>
        <dbReference type="ARBA" id="ARBA00022741"/>
    </source>
</evidence>
<evidence type="ECO:0000259" key="9">
    <source>
        <dbReference type="Pfam" id="PF21376"/>
    </source>
</evidence>
<keyword evidence="3" id="KW-0732">Signal</keyword>
<dbReference type="SUPFAM" id="SSF52540">
    <property type="entry name" value="P-loop containing nucleoside triphosphate hydrolases"/>
    <property type="match status" value="1"/>
</dbReference>
<dbReference type="PANTHER" id="PTHR10760">
    <property type="entry name" value="TORSIN"/>
    <property type="match status" value="1"/>
</dbReference>
<evidence type="ECO:0000256" key="2">
    <source>
        <dbReference type="ARBA" id="ARBA00006235"/>
    </source>
</evidence>
<keyword evidence="7" id="KW-0325">Glycoprotein</keyword>
<name>A0A0N5AR38_9BILA</name>
<evidence type="ECO:0000313" key="11">
    <source>
        <dbReference type="WBParaSite" id="SMUV_0000717101-mRNA-1"/>
    </source>
</evidence>
<evidence type="ECO:0000256" key="3">
    <source>
        <dbReference type="ARBA" id="ARBA00022729"/>
    </source>
</evidence>
<evidence type="ECO:0000256" key="5">
    <source>
        <dbReference type="ARBA" id="ARBA00022824"/>
    </source>
</evidence>
<dbReference type="AlphaFoldDB" id="A0A0N5AR38"/>
<dbReference type="STRING" id="451379.A0A0N5AR38"/>
<comment type="subcellular location">
    <subcellularLocation>
        <location evidence="1">Endoplasmic reticulum lumen</location>
    </subcellularLocation>
</comment>
<sequence length="373" mass="43079">MRKKKEYGCFRCCYFFGRCNAIYFLMFFLLAKVSAEPLSLVIGGIAAASIPLFTASYYLVKCNFFECCGSPWIVEDKNDLADTMSRQLYGQHLAQKTVVAALEAHWNNKNPKKALVLSFHGWTGSGKNYLSSMIARSIKGMDSQYVNLFISTLHFSNPHQIQEYQKNIREWIHGNVTLCERSLFIFDEIDKMPLKLMDAVKPFIDYYDNLEGVDYRKSIFIFLSNAGGNEIAQKTLKHYEAGLEREQITLKEMEEILIFGAYNSEGGFRTSELISKHLVDHFIPFLPLERRHVHLCIKDYLEEKGYEATQKRITEIAESLQYFPKSNGIFSSSGCKRVAQKTDLYISIEMETERQNYEAESQDRETEDLNDEL</sequence>
<keyword evidence="5" id="KW-0256">Endoplasmic reticulum</keyword>
<dbReference type="GO" id="GO:0005788">
    <property type="term" value="C:endoplasmic reticulum lumen"/>
    <property type="evidence" value="ECO:0007669"/>
    <property type="project" value="UniProtKB-SubCell"/>
</dbReference>
<comment type="similarity">
    <text evidence="2">Belongs to the ClpA/ClpB family. Torsin subfamily.</text>
</comment>
<evidence type="ECO:0000313" key="10">
    <source>
        <dbReference type="Proteomes" id="UP000046393"/>
    </source>
</evidence>
<dbReference type="Gene3D" id="3.40.50.300">
    <property type="entry name" value="P-loop containing nucleotide triphosphate hydrolases"/>
    <property type="match status" value="1"/>
</dbReference>
<dbReference type="GO" id="GO:0071218">
    <property type="term" value="P:cellular response to misfolded protein"/>
    <property type="evidence" value="ECO:0007669"/>
    <property type="project" value="TreeGrafter"/>
</dbReference>
<dbReference type="PANTHER" id="PTHR10760:SF2">
    <property type="entry name" value="LD13476P-RELATED"/>
    <property type="match status" value="1"/>
</dbReference>
<feature type="binding site" evidence="8">
    <location>
        <begin position="121"/>
        <end position="128"/>
    </location>
    <ligand>
        <name>ATP</name>
        <dbReference type="ChEBI" id="CHEBI:30616"/>
    </ligand>
</feature>
<dbReference type="Pfam" id="PF21376">
    <property type="entry name" value="TOR1A_C"/>
    <property type="match status" value="1"/>
</dbReference>
<accession>A0A0N5AR38</accession>
<dbReference type="PRINTS" id="PR00300">
    <property type="entry name" value="CLPPROTEASEA"/>
</dbReference>
<organism evidence="10 11">
    <name type="scientific">Syphacia muris</name>
    <dbReference type="NCBI Taxonomy" id="451379"/>
    <lineage>
        <taxon>Eukaryota</taxon>
        <taxon>Metazoa</taxon>
        <taxon>Ecdysozoa</taxon>
        <taxon>Nematoda</taxon>
        <taxon>Chromadorea</taxon>
        <taxon>Rhabditida</taxon>
        <taxon>Spirurina</taxon>
        <taxon>Oxyuridomorpha</taxon>
        <taxon>Oxyuroidea</taxon>
        <taxon>Oxyuridae</taxon>
        <taxon>Syphacia</taxon>
    </lineage>
</organism>
<dbReference type="InterPro" id="IPR027417">
    <property type="entry name" value="P-loop_NTPase"/>
</dbReference>
<proteinExistence type="inferred from homology"/>
<feature type="domain" description="Torsin-1A C-terminal" evidence="9">
    <location>
        <begin position="288"/>
        <end position="345"/>
    </location>
</feature>
<dbReference type="PIRSF" id="PIRSF038079">
    <property type="entry name" value="Torsin_2A"/>
    <property type="match status" value="1"/>
</dbReference>
<protein>
    <submittedName>
        <fullName evidence="11">Torsin</fullName>
    </submittedName>
</protein>